<dbReference type="SUPFAM" id="SSF88659">
    <property type="entry name" value="Sigma3 and sigma4 domains of RNA polymerase sigma factors"/>
    <property type="match status" value="1"/>
</dbReference>
<evidence type="ECO:0000259" key="5">
    <source>
        <dbReference type="Pfam" id="PF04542"/>
    </source>
</evidence>
<gene>
    <name evidence="7" type="ORF">L0P57_09630</name>
</gene>
<keyword evidence="2" id="KW-0805">Transcription regulation</keyword>
<keyword evidence="8" id="KW-1185">Reference proteome</keyword>
<protein>
    <submittedName>
        <fullName evidence="7">RNA polymerase sigma factor</fullName>
    </submittedName>
</protein>
<keyword evidence="3" id="KW-0731">Sigma factor</keyword>
<evidence type="ECO:0000256" key="4">
    <source>
        <dbReference type="ARBA" id="ARBA00023163"/>
    </source>
</evidence>
<dbReference type="InterPro" id="IPR007627">
    <property type="entry name" value="RNA_pol_sigma70_r2"/>
</dbReference>
<dbReference type="SUPFAM" id="SSF88946">
    <property type="entry name" value="Sigma2 domain of RNA polymerase sigma factors"/>
    <property type="match status" value="1"/>
</dbReference>
<dbReference type="Gene3D" id="1.10.10.10">
    <property type="entry name" value="Winged helix-like DNA-binding domain superfamily/Winged helix DNA-binding domain"/>
    <property type="match status" value="1"/>
</dbReference>
<name>A0ABS9ML60_9FIRM</name>
<dbReference type="InterPro" id="IPR013324">
    <property type="entry name" value="RNA_pol_sigma_r3/r4-like"/>
</dbReference>
<dbReference type="InterPro" id="IPR013249">
    <property type="entry name" value="RNA_pol_sigma70_r4_t2"/>
</dbReference>
<organism evidence="7 8">
    <name type="scientific">Anaeromassilibacillus senegalensis</name>
    <dbReference type="NCBI Taxonomy" id="1673717"/>
    <lineage>
        <taxon>Bacteria</taxon>
        <taxon>Bacillati</taxon>
        <taxon>Bacillota</taxon>
        <taxon>Clostridia</taxon>
        <taxon>Eubacteriales</taxon>
        <taxon>Acutalibacteraceae</taxon>
        <taxon>Anaeromassilibacillus</taxon>
    </lineage>
</organism>
<dbReference type="InterPro" id="IPR036388">
    <property type="entry name" value="WH-like_DNA-bd_sf"/>
</dbReference>
<proteinExistence type="inferred from homology"/>
<evidence type="ECO:0000256" key="3">
    <source>
        <dbReference type="ARBA" id="ARBA00023082"/>
    </source>
</evidence>
<sequence length="176" mass="20392">MNIQELNELIRLHSAAVYSFCCRLAANRPDAEDLYQETFLKATELCRKIDRYDNPKAFLLAIALRLWKDKRRKFARRQRIAPMESLPEDGLQGRFAGAKEDQPEEIAIAREQAEMVRRAVEALDDAHRVPLYLYYTAELPIEEIASLLKLPKGTVKSRLYHARKAILKRLEAADHE</sequence>
<dbReference type="EMBL" id="JAKNHQ010000012">
    <property type="protein sequence ID" value="MCG4611189.1"/>
    <property type="molecule type" value="Genomic_DNA"/>
</dbReference>
<dbReference type="InterPro" id="IPR014284">
    <property type="entry name" value="RNA_pol_sigma-70_dom"/>
</dbReference>
<comment type="similarity">
    <text evidence="1">Belongs to the sigma-70 factor family. ECF subfamily.</text>
</comment>
<evidence type="ECO:0000259" key="6">
    <source>
        <dbReference type="Pfam" id="PF08281"/>
    </source>
</evidence>
<dbReference type="NCBIfam" id="TIGR02937">
    <property type="entry name" value="sigma70-ECF"/>
    <property type="match status" value="1"/>
</dbReference>
<dbReference type="InterPro" id="IPR039425">
    <property type="entry name" value="RNA_pol_sigma-70-like"/>
</dbReference>
<feature type="domain" description="RNA polymerase sigma-70 region 2" evidence="5">
    <location>
        <begin position="9"/>
        <end position="75"/>
    </location>
</feature>
<dbReference type="Pfam" id="PF08281">
    <property type="entry name" value="Sigma70_r4_2"/>
    <property type="match status" value="1"/>
</dbReference>
<evidence type="ECO:0000256" key="1">
    <source>
        <dbReference type="ARBA" id="ARBA00010641"/>
    </source>
</evidence>
<dbReference type="PANTHER" id="PTHR43133">
    <property type="entry name" value="RNA POLYMERASE ECF-TYPE SIGMA FACTO"/>
    <property type="match status" value="1"/>
</dbReference>
<evidence type="ECO:0000256" key="2">
    <source>
        <dbReference type="ARBA" id="ARBA00023015"/>
    </source>
</evidence>
<dbReference type="Proteomes" id="UP001298681">
    <property type="component" value="Unassembled WGS sequence"/>
</dbReference>
<accession>A0ABS9ML60</accession>
<dbReference type="InterPro" id="IPR013325">
    <property type="entry name" value="RNA_pol_sigma_r2"/>
</dbReference>
<evidence type="ECO:0000313" key="7">
    <source>
        <dbReference type="EMBL" id="MCG4611189.1"/>
    </source>
</evidence>
<evidence type="ECO:0000313" key="8">
    <source>
        <dbReference type="Proteomes" id="UP001298681"/>
    </source>
</evidence>
<dbReference type="RefSeq" id="WP_191521492.1">
    <property type="nucleotide sequence ID" value="NZ_JAKNHQ010000012.1"/>
</dbReference>
<keyword evidence="4" id="KW-0804">Transcription</keyword>
<dbReference type="PANTHER" id="PTHR43133:SF51">
    <property type="entry name" value="RNA POLYMERASE SIGMA FACTOR"/>
    <property type="match status" value="1"/>
</dbReference>
<comment type="caution">
    <text evidence="7">The sequence shown here is derived from an EMBL/GenBank/DDBJ whole genome shotgun (WGS) entry which is preliminary data.</text>
</comment>
<feature type="domain" description="RNA polymerase sigma factor 70 region 4 type 2" evidence="6">
    <location>
        <begin position="114"/>
        <end position="166"/>
    </location>
</feature>
<dbReference type="Gene3D" id="1.10.1740.10">
    <property type="match status" value="1"/>
</dbReference>
<reference evidence="7 8" key="1">
    <citation type="submission" date="2022-01" db="EMBL/GenBank/DDBJ databases">
        <title>Collection of gut derived symbiotic bacterial strains cultured from healthy donors.</title>
        <authorList>
            <person name="Lin H."/>
            <person name="Kohout C."/>
            <person name="Waligurski E."/>
            <person name="Pamer E.G."/>
        </authorList>
    </citation>
    <scope>NUCLEOTIDE SEQUENCE [LARGE SCALE GENOMIC DNA]</scope>
    <source>
        <strain evidence="7 8">DFI.7.58</strain>
    </source>
</reference>
<dbReference type="Pfam" id="PF04542">
    <property type="entry name" value="Sigma70_r2"/>
    <property type="match status" value="1"/>
</dbReference>